<evidence type="ECO:0000256" key="2">
    <source>
        <dbReference type="ARBA" id="ARBA00012616"/>
    </source>
</evidence>
<evidence type="ECO:0000256" key="7">
    <source>
        <dbReference type="HAMAP-Rule" id="MF_00259"/>
    </source>
</evidence>
<evidence type="ECO:0000259" key="10">
    <source>
        <dbReference type="Pfam" id="PF08669"/>
    </source>
</evidence>
<dbReference type="SUPFAM" id="SSF101790">
    <property type="entry name" value="Aminomethyltransferase beta-barrel domain"/>
    <property type="match status" value="1"/>
</dbReference>
<organism evidence="11 12">
    <name type="scientific">Actinoplanes regularis</name>
    <dbReference type="NCBI Taxonomy" id="52697"/>
    <lineage>
        <taxon>Bacteria</taxon>
        <taxon>Bacillati</taxon>
        <taxon>Actinomycetota</taxon>
        <taxon>Actinomycetes</taxon>
        <taxon>Micromonosporales</taxon>
        <taxon>Micromonosporaceae</taxon>
        <taxon>Actinoplanes</taxon>
    </lineage>
</organism>
<feature type="domain" description="Aminomethyltransferase C-terminal" evidence="10">
    <location>
        <begin position="298"/>
        <end position="376"/>
    </location>
</feature>
<reference evidence="11 12" key="1">
    <citation type="submission" date="2017-06" db="EMBL/GenBank/DDBJ databases">
        <authorList>
            <person name="Kim H.J."/>
            <person name="Triplett B.A."/>
        </authorList>
    </citation>
    <scope>NUCLEOTIDE SEQUENCE [LARGE SCALE GENOMIC DNA]</scope>
    <source>
        <strain evidence="11 12">DSM 43151</strain>
    </source>
</reference>
<evidence type="ECO:0000256" key="5">
    <source>
        <dbReference type="ARBA" id="ARBA00031395"/>
    </source>
</evidence>
<dbReference type="InterPro" id="IPR029043">
    <property type="entry name" value="GcvT/YgfZ_C"/>
</dbReference>
<comment type="function">
    <text evidence="7">The glycine cleavage system catalyzes the degradation of glycine.</text>
</comment>
<name>A0A238WN87_9ACTN</name>
<dbReference type="PIRSF" id="PIRSF006487">
    <property type="entry name" value="GcvT"/>
    <property type="match status" value="1"/>
</dbReference>
<dbReference type="GO" id="GO:0004047">
    <property type="term" value="F:aminomethyltransferase activity"/>
    <property type="evidence" value="ECO:0007669"/>
    <property type="project" value="UniProtKB-UniRule"/>
</dbReference>
<dbReference type="GO" id="GO:0005960">
    <property type="term" value="C:glycine cleavage complex"/>
    <property type="evidence" value="ECO:0007669"/>
    <property type="project" value="InterPro"/>
</dbReference>
<dbReference type="InterPro" id="IPR028896">
    <property type="entry name" value="GcvT/YgfZ/DmdA"/>
</dbReference>
<accession>A0A238WN87</accession>
<dbReference type="GO" id="GO:0008483">
    <property type="term" value="F:transaminase activity"/>
    <property type="evidence" value="ECO:0007669"/>
    <property type="project" value="UniProtKB-KW"/>
</dbReference>
<proteinExistence type="inferred from homology"/>
<evidence type="ECO:0000256" key="6">
    <source>
        <dbReference type="ARBA" id="ARBA00047665"/>
    </source>
</evidence>
<evidence type="ECO:0000256" key="1">
    <source>
        <dbReference type="ARBA" id="ARBA00008609"/>
    </source>
</evidence>
<evidence type="ECO:0000256" key="4">
    <source>
        <dbReference type="ARBA" id="ARBA00022679"/>
    </source>
</evidence>
<evidence type="ECO:0000256" key="3">
    <source>
        <dbReference type="ARBA" id="ARBA00022576"/>
    </source>
</evidence>
<dbReference type="NCBIfam" id="TIGR00528">
    <property type="entry name" value="gcvT"/>
    <property type="match status" value="1"/>
</dbReference>
<dbReference type="PANTHER" id="PTHR43757:SF2">
    <property type="entry name" value="AMINOMETHYLTRANSFERASE, MITOCHONDRIAL"/>
    <property type="match status" value="1"/>
</dbReference>
<dbReference type="GO" id="GO:0008168">
    <property type="term" value="F:methyltransferase activity"/>
    <property type="evidence" value="ECO:0007669"/>
    <property type="project" value="UniProtKB-KW"/>
</dbReference>
<keyword evidence="11" id="KW-0489">Methyltransferase</keyword>
<evidence type="ECO:0000259" key="9">
    <source>
        <dbReference type="Pfam" id="PF01571"/>
    </source>
</evidence>
<dbReference type="GO" id="GO:0019464">
    <property type="term" value="P:glycine decarboxylation via glycine cleavage system"/>
    <property type="evidence" value="ECO:0007669"/>
    <property type="project" value="UniProtKB-UniRule"/>
</dbReference>
<dbReference type="Proteomes" id="UP000198415">
    <property type="component" value="Unassembled WGS sequence"/>
</dbReference>
<dbReference type="NCBIfam" id="NF001567">
    <property type="entry name" value="PRK00389.1"/>
    <property type="match status" value="1"/>
</dbReference>
<protein>
    <recommendedName>
        <fullName evidence="2 7">Aminomethyltransferase</fullName>
        <ecNumber evidence="2 7">2.1.2.10</ecNumber>
    </recommendedName>
    <alternativeName>
        <fullName evidence="5 7">Glycine cleavage system T protein</fullName>
    </alternativeName>
</protein>
<dbReference type="Pfam" id="PF08669">
    <property type="entry name" value="GCV_T_C"/>
    <property type="match status" value="1"/>
</dbReference>
<sequence>MVFHATLTRPKVNGKLSLMSAEFSRSPLHDRHAALGAKFAPFGGWEMPLEYAGGGVLREHASVREAAGVFDVSHLGKARVQGPGAADFVNSCLTNDLARIAPGKAQYTLCCDPSGGVVDDLIAYLYGPDDVFLIPNAANTAEVVRRLSAAAPAGIKVTDLHRDFAVLAVQGPGSAAVLAKLGLPTDHDYMSFTEARLDNAPMVVCRTGYTGEHGYELVIPWDGAGTVWDALISAGVRPCGLGARDTLRTEMGYPLHGQELSLEISPVQARSGWAVGWSKPSFWGREALLAEKEAGPRRTLRGLELTGRGIPRGHMPIFSGATQVGETTSGTFSPTKKIGIALALIDTDPALPDGAVVEIDIRGRRTEARLVKPPFVNPSVR</sequence>
<keyword evidence="4 7" id="KW-0808">Transferase</keyword>
<gene>
    <name evidence="7" type="primary">gcvT</name>
    <name evidence="11" type="ORF">SAMN06264365_102648</name>
</gene>
<evidence type="ECO:0000313" key="12">
    <source>
        <dbReference type="Proteomes" id="UP000198415"/>
    </source>
</evidence>
<comment type="catalytic activity">
    <reaction evidence="6 7">
        <text>N(6)-[(R)-S(8)-aminomethyldihydrolipoyl]-L-lysyl-[protein] + (6S)-5,6,7,8-tetrahydrofolate = N(6)-[(R)-dihydrolipoyl]-L-lysyl-[protein] + (6R)-5,10-methylene-5,6,7,8-tetrahydrofolate + NH4(+)</text>
        <dbReference type="Rhea" id="RHEA:16945"/>
        <dbReference type="Rhea" id="RHEA-COMP:10475"/>
        <dbReference type="Rhea" id="RHEA-COMP:10492"/>
        <dbReference type="ChEBI" id="CHEBI:15636"/>
        <dbReference type="ChEBI" id="CHEBI:28938"/>
        <dbReference type="ChEBI" id="CHEBI:57453"/>
        <dbReference type="ChEBI" id="CHEBI:83100"/>
        <dbReference type="ChEBI" id="CHEBI:83143"/>
        <dbReference type="EC" id="2.1.2.10"/>
    </reaction>
</comment>
<dbReference type="AlphaFoldDB" id="A0A238WN87"/>
<dbReference type="GO" id="GO:0005829">
    <property type="term" value="C:cytosol"/>
    <property type="evidence" value="ECO:0007669"/>
    <property type="project" value="TreeGrafter"/>
</dbReference>
<dbReference type="InterPro" id="IPR006223">
    <property type="entry name" value="GcvT"/>
</dbReference>
<keyword evidence="12" id="KW-1185">Reference proteome</keyword>
<dbReference type="HAMAP" id="MF_00259">
    <property type="entry name" value="GcvT"/>
    <property type="match status" value="1"/>
</dbReference>
<evidence type="ECO:0000256" key="8">
    <source>
        <dbReference type="PIRSR" id="PIRSR006487-1"/>
    </source>
</evidence>
<evidence type="ECO:0000313" key="11">
    <source>
        <dbReference type="EMBL" id="SNR47149.1"/>
    </source>
</evidence>
<dbReference type="InterPro" id="IPR013977">
    <property type="entry name" value="GcvT_C"/>
</dbReference>
<feature type="domain" description="GCVT N-terminal" evidence="9">
    <location>
        <begin position="28"/>
        <end position="279"/>
    </location>
</feature>
<dbReference type="InterPro" id="IPR022903">
    <property type="entry name" value="GcvT_bac"/>
</dbReference>
<dbReference type="EMBL" id="FZNR01000002">
    <property type="protein sequence ID" value="SNR47149.1"/>
    <property type="molecule type" value="Genomic_DNA"/>
</dbReference>
<dbReference type="EC" id="2.1.2.10" evidence="2 7"/>
<keyword evidence="3 7" id="KW-0032">Aminotransferase</keyword>
<dbReference type="PANTHER" id="PTHR43757">
    <property type="entry name" value="AMINOMETHYLTRANSFERASE"/>
    <property type="match status" value="1"/>
</dbReference>
<dbReference type="GO" id="GO:0032259">
    <property type="term" value="P:methylation"/>
    <property type="evidence" value="ECO:0007669"/>
    <property type="project" value="UniProtKB-KW"/>
</dbReference>
<dbReference type="Pfam" id="PF01571">
    <property type="entry name" value="GCV_T"/>
    <property type="match status" value="1"/>
</dbReference>
<comment type="similarity">
    <text evidence="1 7">Belongs to the GcvT family.</text>
</comment>
<dbReference type="SUPFAM" id="SSF103025">
    <property type="entry name" value="Folate-binding domain"/>
    <property type="match status" value="1"/>
</dbReference>
<comment type="subunit">
    <text evidence="7">The glycine cleavage system is composed of four proteins: P, T, L and H.</text>
</comment>
<feature type="binding site" evidence="8">
    <location>
        <position position="216"/>
    </location>
    <ligand>
        <name>substrate</name>
    </ligand>
</feature>
<dbReference type="InterPro" id="IPR027266">
    <property type="entry name" value="TrmE/GcvT-like"/>
</dbReference>
<dbReference type="Gene3D" id="3.30.1360.120">
    <property type="entry name" value="Probable tRNA modification gtpase trme, domain 1"/>
    <property type="match status" value="1"/>
</dbReference>
<dbReference type="InterPro" id="IPR006222">
    <property type="entry name" value="GCVT_N"/>
</dbReference>